<proteinExistence type="predicted"/>
<reference evidence="2 3" key="1">
    <citation type="submission" date="2018-12" db="EMBL/GenBank/DDBJ databases">
        <title>Genome sequencing of Eikenella corrodens KCOM 3110 (= JS217).</title>
        <authorList>
            <person name="Koo J.-K."/>
            <person name="Park S.-N."/>
            <person name="Lim Y.K."/>
        </authorList>
    </citation>
    <scope>NUCLEOTIDE SEQUENCE [LARGE SCALE GENOMIC DNA]</scope>
    <source>
        <strain evidence="2 3">KCOM 3110</strain>
    </source>
</reference>
<dbReference type="EMBL" id="CP034670">
    <property type="protein sequence ID" value="AZR59730.1"/>
    <property type="molecule type" value="Genomic_DNA"/>
</dbReference>
<dbReference type="RefSeq" id="WP_126983256.1">
    <property type="nucleotide sequence ID" value="NZ_CP034670.1"/>
</dbReference>
<dbReference type="AlphaFoldDB" id="A0A3S9SJS2"/>
<accession>A0A3S9SJS2</accession>
<protein>
    <submittedName>
        <fullName evidence="2">Uncharacterized protein</fullName>
    </submittedName>
</protein>
<organism evidence="2 3">
    <name type="scientific">Eikenella corrodens</name>
    <dbReference type="NCBI Taxonomy" id="539"/>
    <lineage>
        <taxon>Bacteria</taxon>
        <taxon>Pseudomonadati</taxon>
        <taxon>Pseudomonadota</taxon>
        <taxon>Betaproteobacteria</taxon>
        <taxon>Neisseriales</taxon>
        <taxon>Neisseriaceae</taxon>
        <taxon>Eikenella</taxon>
    </lineage>
</organism>
<keyword evidence="1" id="KW-0812">Transmembrane</keyword>
<evidence type="ECO:0000313" key="2">
    <source>
        <dbReference type="EMBL" id="AZR59730.1"/>
    </source>
</evidence>
<dbReference type="OrthoDB" id="8611233at2"/>
<evidence type="ECO:0000256" key="1">
    <source>
        <dbReference type="SAM" id="Phobius"/>
    </source>
</evidence>
<keyword evidence="1" id="KW-1133">Transmembrane helix</keyword>
<feature type="transmembrane region" description="Helical" evidence="1">
    <location>
        <begin position="51"/>
        <end position="71"/>
    </location>
</feature>
<feature type="transmembrane region" description="Helical" evidence="1">
    <location>
        <begin position="77"/>
        <end position="95"/>
    </location>
</feature>
<evidence type="ECO:0000313" key="3">
    <source>
        <dbReference type="Proteomes" id="UP000282435"/>
    </source>
</evidence>
<gene>
    <name evidence="2" type="ORF">ELB75_06680</name>
</gene>
<dbReference type="Proteomes" id="UP000282435">
    <property type="component" value="Chromosome"/>
</dbReference>
<sequence>MDFNQTARDTLTQVQSELAQGKAEISWAVYEPIANLDDYRKWIKKQFGWQVYFMAVMQALLLAFILVSLGLNLFGNVGGVIALLAAAAVGIWLMWQNGKERAKAEKILSREYFEYRICVNFKKRYFVVIFDGEASKRVKFHDKKDWALPAFNLPKDATPNETAQRDALHNTLVQQMGVHFGEYKVW</sequence>
<keyword evidence="1" id="KW-0472">Membrane</keyword>
<name>A0A3S9SJS2_EIKCO</name>